<reference evidence="1" key="2">
    <citation type="journal article" date="2015" name="Fish Shellfish Immunol.">
        <title>Early steps in the European eel (Anguilla anguilla)-Vibrio vulnificus interaction in the gills: Role of the RtxA13 toxin.</title>
        <authorList>
            <person name="Callol A."/>
            <person name="Pajuelo D."/>
            <person name="Ebbesson L."/>
            <person name="Teles M."/>
            <person name="MacKenzie S."/>
            <person name="Amaro C."/>
        </authorList>
    </citation>
    <scope>NUCLEOTIDE SEQUENCE</scope>
</reference>
<dbReference type="EMBL" id="GBXM01055561">
    <property type="protein sequence ID" value="JAH53016.1"/>
    <property type="molecule type" value="Transcribed_RNA"/>
</dbReference>
<sequence length="8" mass="948">MIVRMTTP</sequence>
<name>A0A0E9THE7_ANGAN</name>
<organism evidence="1">
    <name type="scientific">Anguilla anguilla</name>
    <name type="common">European freshwater eel</name>
    <name type="synonym">Muraena anguilla</name>
    <dbReference type="NCBI Taxonomy" id="7936"/>
    <lineage>
        <taxon>Eukaryota</taxon>
        <taxon>Metazoa</taxon>
        <taxon>Chordata</taxon>
        <taxon>Craniata</taxon>
        <taxon>Vertebrata</taxon>
        <taxon>Euteleostomi</taxon>
        <taxon>Actinopterygii</taxon>
        <taxon>Neopterygii</taxon>
        <taxon>Teleostei</taxon>
        <taxon>Anguilliformes</taxon>
        <taxon>Anguillidae</taxon>
        <taxon>Anguilla</taxon>
    </lineage>
</organism>
<accession>A0A0E9THE7</accession>
<proteinExistence type="predicted"/>
<reference evidence="1" key="1">
    <citation type="submission" date="2014-11" db="EMBL/GenBank/DDBJ databases">
        <authorList>
            <person name="Amaro Gonzalez C."/>
        </authorList>
    </citation>
    <scope>NUCLEOTIDE SEQUENCE</scope>
</reference>
<evidence type="ECO:0000313" key="1">
    <source>
        <dbReference type="EMBL" id="JAH53016.1"/>
    </source>
</evidence>
<protein>
    <submittedName>
        <fullName evidence="1">Uncharacterized protein</fullName>
    </submittedName>
</protein>